<dbReference type="InterPro" id="IPR000719">
    <property type="entry name" value="Prot_kinase_dom"/>
</dbReference>
<proteinExistence type="predicted"/>
<evidence type="ECO:0000259" key="1">
    <source>
        <dbReference type="PROSITE" id="PS50011"/>
    </source>
</evidence>
<dbReference type="PhylomeDB" id="A0A0G4EQH8"/>
<protein>
    <recommendedName>
        <fullName evidence="1">Protein kinase domain-containing protein</fullName>
    </recommendedName>
</protein>
<sequence>MTAPLPILQLPGDTPDLELTKLLDIGSSANVYVAFIPGPTGTTIPAAIKLLKLPDDHSTAWAQQQLTSAQMEERRLRAVRGAGHLSSQHSPFVAIYTSYRHTTKDPPATLITRDEQGRIREEKCLAIAMELLSGDKWVNLNRLLRSHSFKALVHRDATTLRQDLSRLVLALLLTIRAHRAAVRHGIVGLDNIKKDVFIRKELLDNLNLPHSLQRPATTPTSTGPLPSEGAKLIDLANSVSLGWHPPSFPPPPPTFANKAKVAFVPLDEGGKRHHHQWPVGTCGAIAPELQLVYKHSFEEDTSGNLWNDTALCMNRAKANSFLDRMRELLPPGRQPHLGSAAGEWHSRYLATIRTANELEETLKLKGVMVRDAEGKQGIYIDEAAVLWGLGMDMGDVMRGEDFIKTVMCEEGLQDKLLGWRHLSDLDKEQLKQKWHSFDMLRSLSWSRHHQRYFSKAGPVLTDSSRQRAGSLLQDRQHEPALSTWLPHTINVLGDMAYRMTSPAAEDRGTLEGGEKDLVGLFHYLQPGRRAWVKSLGKAAIPTVEELRRQEERTWRGKWAGGAVRDAKPRVDTGLRGLRGRRPLERRAGNAGLRGDMVKRERGWKRYF</sequence>
<dbReference type="AlphaFoldDB" id="A0A0G4EQH8"/>
<keyword evidence="3" id="KW-1185">Reference proteome</keyword>
<dbReference type="VEuPathDB" id="CryptoDB:Vbra_12746"/>
<gene>
    <name evidence="2" type="ORF">Vbra_12746</name>
</gene>
<dbReference type="GO" id="GO:0004672">
    <property type="term" value="F:protein kinase activity"/>
    <property type="evidence" value="ECO:0007669"/>
    <property type="project" value="InterPro"/>
</dbReference>
<accession>A0A0G4EQH8</accession>
<evidence type="ECO:0000313" key="2">
    <source>
        <dbReference type="EMBL" id="CEM00156.1"/>
    </source>
</evidence>
<feature type="domain" description="Protein kinase" evidence="1">
    <location>
        <begin position="17"/>
        <end position="543"/>
    </location>
</feature>
<dbReference type="Proteomes" id="UP000041254">
    <property type="component" value="Unassembled WGS sequence"/>
</dbReference>
<name>A0A0G4EQH8_VITBC</name>
<dbReference type="InParanoid" id="A0A0G4EQH8"/>
<dbReference type="PROSITE" id="PS50011">
    <property type="entry name" value="PROTEIN_KINASE_DOM"/>
    <property type="match status" value="1"/>
</dbReference>
<organism evidence="2 3">
    <name type="scientific">Vitrella brassicaformis (strain CCMP3155)</name>
    <dbReference type="NCBI Taxonomy" id="1169540"/>
    <lineage>
        <taxon>Eukaryota</taxon>
        <taxon>Sar</taxon>
        <taxon>Alveolata</taxon>
        <taxon>Colpodellida</taxon>
        <taxon>Vitrellaceae</taxon>
        <taxon>Vitrella</taxon>
    </lineage>
</organism>
<reference evidence="2 3" key="1">
    <citation type="submission" date="2014-11" db="EMBL/GenBank/DDBJ databases">
        <authorList>
            <person name="Zhu J."/>
            <person name="Qi W."/>
            <person name="Song R."/>
        </authorList>
    </citation>
    <scope>NUCLEOTIDE SEQUENCE [LARGE SCALE GENOMIC DNA]</scope>
</reference>
<evidence type="ECO:0000313" key="3">
    <source>
        <dbReference type="Proteomes" id="UP000041254"/>
    </source>
</evidence>
<dbReference type="GO" id="GO:0005524">
    <property type="term" value="F:ATP binding"/>
    <property type="evidence" value="ECO:0007669"/>
    <property type="project" value="InterPro"/>
</dbReference>
<dbReference type="EMBL" id="CDMY01000295">
    <property type="protein sequence ID" value="CEM00156.1"/>
    <property type="molecule type" value="Genomic_DNA"/>
</dbReference>